<dbReference type="Proteomes" id="UP000777784">
    <property type="component" value="Unassembled WGS sequence"/>
</dbReference>
<evidence type="ECO:0000259" key="2">
    <source>
        <dbReference type="Pfam" id="PF00675"/>
    </source>
</evidence>
<dbReference type="Gene3D" id="2.50.20.10">
    <property type="entry name" value="Lipoprotein localisation LolA/LolB/LppX"/>
    <property type="match status" value="1"/>
</dbReference>
<name>A0A948W619_UNCEI</name>
<dbReference type="AlphaFoldDB" id="A0A948W619"/>
<evidence type="ECO:0000259" key="3">
    <source>
        <dbReference type="Pfam" id="PF05193"/>
    </source>
</evidence>
<evidence type="ECO:0000313" key="4">
    <source>
        <dbReference type="EMBL" id="MBU2691044.1"/>
    </source>
</evidence>
<organism evidence="4 5">
    <name type="scientific">Eiseniibacteriota bacterium</name>
    <dbReference type="NCBI Taxonomy" id="2212470"/>
    <lineage>
        <taxon>Bacteria</taxon>
        <taxon>Candidatus Eiseniibacteriota</taxon>
    </lineage>
</organism>
<proteinExistence type="predicted"/>
<reference evidence="4" key="1">
    <citation type="submission" date="2021-05" db="EMBL/GenBank/DDBJ databases">
        <title>Energy efficiency and biological interactions define the core microbiome of deep oligotrophic groundwater.</title>
        <authorList>
            <person name="Mehrshad M."/>
            <person name="Lopez-Fernandez M."/>
            <person name="Bell E."/>
            <person name="Bernier-Latmani R."/>
            <person name="Bertilsson S."/>
            <person name="Dopson M."/>
        </authorList>
    </citation>
    <scope>NUCLEOTIDE SEQUENCE</scope>
    <source>
        <strain evidence="4">Modern_marine.mb.64</strain>
    </source>
</reference>
<feature type="region of interest" description="Disordered" evidence="1">
    <location>
        <begin position="704"/>
        <end position="724"/>
    </location>
</feature>
<dbReference type="PANTHER" id="PTHR11851">
    <property type="entry name" value="METALLOPROTEASE"/>
    <property type="match status" value="1"/>
</dbReference>
<dbReference type="InterPro" id="IPR007863">
    <property type="entry name" value="Peptidase_M16_C"/>
</dbReference>
<feature type="domain" description="Peptidase M16 N-terminal" evidence="2">
    <location>
        <begin position="73"/>
        <end position="197"/>
    </location>
</feature>
<dbReference type="Pfam" id="PF05193">
    <property type="entry name" value="Peptidase_M16_C"/>
    <property type="match status" value="1"/>
</dbReference>
<sequence length="724" mass="80728">MLSRFEPWRPAVAALSLLALVATAVFAGGTEERIKKMKFPPLGDIKVPAPERIELSNGIIVYFLENHDFPLVDIQAQLCTGSIYESKDKAGLAWLMGEVMRSGGSEKYPGDELDLILESTGSRLEIRIADTYGTLSLSTLTDNLDQGLDILADVLRRPIFPEDKIDLGKVQMRTDVSSRNDEPAAILRREFRKIIYGENSPYGWHTEYTTIASISRNDLMEFYKSYLGPDGMIMTVYGDFSLEMIKSKMENLLGDWSPRYGTRPADPPMPGSPSPLVTYAHKEGTTSSSISMGHLSFRADDPDYAAMQVLNRILGEGFSSRLFTGIRSRMGLAYSVHSDDGVSFHHPGIFRAGVETRIDSTVKTTEAVLEEIRKIREEGVTEEELRAAKEGILNGLVFDFSSESSVLNRMAFCEFNNYPPDFLLKYQDAVRGVTVKDLRDIAKRRIRPDEFQILVVGDQERFDEPLSNLGFPVKEIDLTIPDPPSTIDIPVPTAETLAEGQRLLAGAAEALGGSAALKSISSLRMSYQGSITQGGNSLTIDAVIWTIFPNRMRLEQTLPFGAMIQVLDGDEGWVETPMGNRPLPLSQIEDMKADLVRDPVYFLSHHSQLTAQSLGRKTVDGSDYDLVHIPSRQVADWVIYLNPENHQIERMDYKAQSRTGPVSATSIFTDWEPTGGIRFPRSMEVRHNGEDLMRLLMKEVEINPGIDPSHFEKPEDLKSQETGD</sequence>
<dbReference type="Pfam" id="PF00675">
    <property type="entry name" value="Peptidase_M16"/>
    <property type="match status" value="1"/>
</dbReference>
<dbReference type="InterPro" id="IPR011765">
    <property type="entry name" value="Pept_M16_N"/>
</dbReference>
<protein>
    <submittedName>
        <fullName evidence="4">Insulinase family protein</fullName>
    </submittedName>
</protein>
<dbReference type="InterPro" id="IPR050361">
    <property type="entry name" value="MPP/UQCRC_Complex"/>
</dbReference>
<dbReference type="PANTHER" id="PTHR11851:SF225">
    <property type="entry name" value="NON-PEPTIDASE HOMOLOG YMXG"/>
    <property type="match status" value="1"/>
</dbReference>
<gene>
    <name evidence="4" type="ORF">KJ970_08950</name>
</gene>
<evidence type="ECO:0000313" key="5">
    <source>
        <dbReference type="Proteomes" id="UP000777784"/>
    </source>
</evidence>
<dbReference type="EMBL" id="JAHJDP010000042">
    <property type="protein sequence ID" value="MBU2691044.1"/>
    <property type="molecule type" value="Genomic_DNA"/>
</dbReference>
<feature type="domain" description="Peptidase M16 C-terminal" evidence="3">
    <location>
        <begin position="213"/>
        <end position="390"/>
    </location>
</feature>
<accession>A0A948W619</accession>
<dbReference type="Gene3D" id="3.30.830.10">
    <property type="entry name" value="Metalloenzyme, LuxS/M16 peptidase-like"/>
    <property type="match status" value="2"/>
</dbReference>
<evidence type="ECO:0000256" key="1">
    <source>
        <dbReference type="SAM" id="MobiDB-lite"/>
    </source>
</evidence>
<comment type="caution">
    <text evidence="4">The sequence shown here is derived from an EMBL/GenBank/DDBJ whole genome shotgun (WGS) entry which is preliminary data.</text>
</comment>
<dbReference type="InterPro" id="IPR011249">
    <property type="entry name" value="Metalloenz_LuxS/M16"/>
</dbReference>
<dbReference type="GO" id="GO:0046872">
    <property type="term" value="F:metal ion binding"/>
    <property type="evidence" value="ECO:0007669"/>
    <property type="project" value="InterPro"/>
</dbReference>
<dbReference type="SUPFAM" id="SSF63411">
    <property type="entry name" value="LuxS/MPP-like metallohydrolase"/>
    <property type="match status" value="2"/>
</dbReference>
<feature type="compositionally biased region" description="Basic and acidic residues" evidence="1">
    <location>
        <begin position="709"/>
        <end position="724"/>
    </location>
</feature>